<keyword evidence="1" id="KW-0812">Transmembrane</keyword>
<name>A7I4I7_METB6</name>
<keyword evidence="3" id="KW-1185">Reference proteome</keyword>
<dbReference type="GeneID" id="5410064"/>
<dbReference type="KEGG" id="mbn:Mboo_0124"/>
<dbReference type="eggNOG" id="arCOG04052">
    <property type="taxonomic scope" value="Archaea"/>
</dbReference>
<feature type="transmembrane region" description="Helical" evidence="1">
    <location>
        <begin position="250"/>
        <end position="283"/>
    </location>
</feature>
<proteinExistence type="predicted"/>
<dbReference type="RefSeq" id="WP_011991136.1">
    <property type="nucleotide sequence ID" value="NC_009712.1"/>
</dbReference>
<dbReference type="STRING" id="456442.Mboo_0124"/>
<feature type="transmembrane region" description="Helical" evidence="1">
    <location>
        <begin position="30"/>
        <end position="52"/>
    </location>
</feature>
<keyword evidence="1" id="KW-0472">Membrane</keyword>
<protein>
    <recommendedName>
        <fullName evidence="4">Cation transporter</fullName>
    </recommendedName>
</protein>
<evidence type="ECO:0000313" key="3">
    <source>
        <dbReference type="Proteomes" id="UP000002408"/>
    </source>
</evidence>
<dbReference type="Proteomes" id="UP000002408">
    <property type="component" value="Chromosome"/>
</dbReference>
<feature type="transmembrane region" description="Helical" evidence="1">
    <location>
        <begin position="72"/>
        <end position="96"/>
    </location>
</feature>
<evidence type="ECO:0000313" key="2">
    <source>
        <dbReference type="EMBL" id="ABS54648.1"/>
    </source>
</evidence>
<sequence>MDGVVTLGLFAIFCAVLILPFTVKKIEENLEIFLFCCGVLALTLSGFALLPGEETGWSLSIVTEALTSPLDIASIGGIPIGIVQIVLVVGLLIYFFHHHVERGINRMVESFSLKLIVPLLIIILGLVSSIISAIIAAIILVEIVNALPLVKEARIEITVIACFAIGIGAGLTPLGEPLTTIVISKLSGDPYHADFLFLADKLAIYIVPAVIFLGILGLLALKKRQTDETNLKCVVEREEIRNVVIRAGKVYLFIMALVFLGDGFKPLILNYVVLIPSWGLYWINMVSAVLDNATLAAAEISPALSLSQITSALLALLISGGMLIPGNIPNIIAAGKTGITSREWARRGIPLGLGLMAVFFCILFVPAFAGLA</sequence>
<evidence type="ECO:0008006" key="4">
    <source>
        <dbReference type="Google" id="ProtNLM"/>
    </source>
</evidence>
<dbReference type="EMBL" id="CP000780">
    <property type="protein sequence ID" value="ABS54648.1"/>
    <property type="molecule type" value="Genomic_DNA"/>
</dbReference>
<keyword evidence="1" id="KW-1133">Transmembrane helix</keyword>
<feature type="transmembrane region" description="Helical" evidence="1">
    <location>
        <begin position="303"/>
        <end position="328"/>
    </location>
</feature>
<reference evidence="3" key="1">
    <citation type="journal article" date="2015" name="Microbiology">
        <title>Genome of Methanoregula boonei 6A8 reveals adaptations to oligotrophic peatland environments.</title>
        <authorList>
            <person name="Braeuer S."/>
            <person name="Cadillo-Quiroz H."/>
            <person name="Kyrpides N."/>
            <person name="Woyke T."/>
            <person name="Goodwin L."/>
            <person name="Detter C."/>
            <person name="Podell S."/>
            <person name="Yavitt J.B."/>
            <person name="Zinder S.H."/>
        </authorList>
    </citation>
    <scope>NUCLEOTIDE SEQUENCE [LARGE SCALE GENOMIC DNA]</scope>
    <source>
        <strain evidence="3">DSM 21154 / JCM 14090 / 6A8</strain>
    </source>
</reference>
<dbReference type="OrthoDB" id="29035at2157"/>
<dbReference type="InterPro" id="IPR012443">
    <property type="entry name" value="DUF1646"/>
</dbReference>
<feature type="transmembrane region" description="Helical" evidence="1">
    <location>
        <begin position="349"/>
        <end position="369"/>
    </location>
</feature>
<gene>
    <name evidence="2" type="ordered locus">Mboo_0124</name>
</gene>
<accession>A7I4I7</accession>
<dbReference type="AlphaFoldDB" id="A7I4I7"/>
<evidence type="ECO:0000256" key="1">
    <source>
        <dbReference type="SAM" id="Phobius"/>
    </source>
</evidence>
<feature type="transmembrane region" description="Helical" evidence="1">
    <location>
        <begin position="116"/>
        <end position="141"/>
    </location>
</feature>
<feature type="transmembrane region" description="Helical" evidence="1">
    <location>
        <begin position="202"/>
        <end position="221"/>
    </location>
</feature>
<feature type="transmembrane region" description="Helical" evidence="1">
    <location>
        <begin position="6"/>
        <end position="23"/>
    </location>
</feature>
<dbReference type="HOGENOM" id="CLU_822987_0_0_2"/>
<organism evidence="2 3">
    <name type="scientific">Methanoregula boonei (strain DSM 21154 / JCM 14090 / 6A8)</name>
    <dbReference type="NCBI Taxonomy" id="456442"/>
    <lineage>
        <taxon>Archaea</taxon>
        <taxon>Methanobacteriati</taxon>
        <taxon>Methanobacteriota</taxon>
        <taxon>Stenosarchaea group</taxon>
        <taxon>Methanomicrobia</taxon>
        <taxon>Methanomicrobiales</taxon>
        <taxon>Methanoregulaceae</taxon>
        <taxon>Methanoregula</taxon>
    </lineage>
</organism>
<dbReference type="PIRSF" id="PIRSF019205">
    <property type="entry name" value="DUF1646"/>
    <property type="match status" value="1"/>
</dbReference>
<dbReference type="Pfam" id="PF07854">
    <property type="entry name" value="DUF1646"/>
    <property type="match status" value="1"/>
</dbReference>